<evidence type="ECO:0000256" key="10">
    <source>
        <dbReference type="HAMAP-Rule" id="MF_00244"/>
    </source>
</evidence>
<evidence type="ECO:0000256" key="1">
    <source>
        <dbReference type="ARBA" id="ARBA00002324"/>
    </source>
</evidence>
<keyword evidence="4 10" id="KW-0808">Transferase</keyword>
<dbReference type="EC" id="2.7.7.18" evidence="10"/>
<dbReference type="EMBL" id="LIAM01000035">
    <property type="protein sequence ID" value="KRO36016.1"/>
    <property type="molecule type" value="Genomic_DNA"/>
</dbReference>
<keyword evidence="8 10" id="KW-0520">NAD</keyword>
<dbReference type="UniPathway" id="UPA00253">
    <property type="reaction ID" value="UER00332"/>
</dbReference>
<name>A0A0R2PG58_9ACTN</name>
<evidence type="ECO:0000256" key="7">
    <source>
        <dbReference type="ARBA" id="ARBA00022840"/>
    </source>
</evidence>
<dbReference type="NCBIfam" id="TIGR00482">
    <property type="entry name" value="nicotinate (nicotinamide) nucleotide adenylyltransferase"/>
    <property type="match status" value="1"/>
</dbReference>
<dbReference type="Pfam" id="PF01467">
    <property type="entry name" value="CTP_transf_like"/>
    <property type="match status" value="1"/>
</dbReference>
<dbReference type="InterPro" id="IPR014729">
    <property type="entry name" value="Rossmann-like_a/b/a_fold"/>
</dbReference>
<evidence type="ECO:0000259" key="11">
    <source>
        <dbReference type="Pfam" id="PF01467"/>
    </source>
</evidence>
<gene>
    <name evidence="10" type="primary">nadD</name>
    <name evidence="12" type="ORF">ABR54_05600</name>
</gene>
<keyword evidence="5 10" id="KW-0548">Nucleotidyltransferase</keyword>
<comment type="pathway">
    <text evidence="2 10">Cofactor biosynthesis; NAD(+) biosynthesis; deamido-NAD(+) from nicotinate D-ribonucleotide: step 1/1.</text>
</comment>
<dbReference type="CDD" id="cd02165">
    <property type="entry name" value="NMNAT"/>
    <property type="match status" value="1"/>
</dbReference>
<sequence length="182" mass="19718">MSRVGIYGGTFDPIHLGHLHVITQLIEKNLVDQLLVIPAGEPLLRDNAPIATAQQRRAMCQLALADLPQGIASKVQVNPIEVLRTGPSYAIDTVEAVAQNYPEQTIVLIIGQDAAEKLDQWHRIEELRGMVEFLVIGRPGFAGNGLDIGALNVAATTIRQGLSADVSSSVATFIRENNLYDN</sequence>
<keyword evidence="6 10" id="KW-0547">Nucleotide-binding</keyword>
<evidence type="ECO:0000256" key="9">
    <source>
        <dbReference type="ARBA" id="ARBA00048721"/>
    </source>
</evidence>
<evidence type="ECO:0000256" key="8">
    <source>
        <dbReference type="ARBA" id="ARBA00023027"/>
    </source>
</evidence>
<dbReference type="GO" id="GO:0009435">
    <property type="term" value="P:NAD+ biosynthetic process"/>
    <property type="evidence" value="ECO:0007669"/>
    <property type="project" value="UniProtKB-UniRule"/>
</dbReference>
<dbReference type="PANTHER" id="PTHR39321:SF3">
    <property type="entry name" value="PHOSPHOPANTETHEINE ADENYLYLTRANSFERASE"/>
    <property type="match status" value="1"/>
</dbReference>
<comment type="similarity">
    <text evidence="10">Belongs to the NadD family.</text>
</comment>
<dbReference type="Proteomes" id="UP000053274">
    <property type="component" value="Unassembled WGS sequence"/>
</dbReference>
<reference evidence="12 13" key="1">
    <citation type="submission" date="2015-10" db="EMBL/GenBank/DDBJ databases">
        <title>Metagenome-Assembled Genomes uncover a global brackish microbiome.</title>
        <authorList>
            <person name="Hugerth L.W."/>
            <person name="Larsson J."/>
            <person name="Alneberg J."/>
            <person name="Lindh M.V."/>
            <person name="Legrand C."/>
            <person name="Pinhassi J."/>
            <person name="Andersson A.F."/>
        </authorList>
    </citation>
    <scope>NUCLEOTIDE SEQUENCE [LARGE SCALE GENOMIC DNA]</scope>
    <source>
        <strain evidence="12">BACL15 MAG-120619-bin91</strain>
    </source>
</reference>
<comment type="function">
    <text evidence="1 10">Catalyzes the reversible adenylation of nicotinate mononucleotide (NaMN) to nicotinic acid adenine dinucleotide (NaAD).</text>
</comment>
<dbReference type="Gene3D" id="3.40.50.620">
    <property type="entry name" value="HUPs"/>
    <property type="match status" value="1"/>
</dbReference>
<evidence type="ECO:0000313" key="12">
    <source>
        <dbReference type="EMBL" id="KRO36016.1"/>
    </source>
</evidence>
<dbReference type="HAMAP" id="MF_00244">
    <property type="entry name" value="NaMN_adenylyltr"/>
    <property type="match status" value="1"/>
</dbReference>
<keyword evidence="7 10" id="KW-0067">ATP-binding</keyword>
<evidence type="ECO:0000256" key="6">
    <source>
        <dbReference type="ARBA" id="ARBA00022741"/>
    </source>
</evidence>
<evidence type="ECO:0000256" key="3">
    <source>
        <dbReference type="ARBA" id="ARBA00022642"/>
    </source>
</evidence>
<evidence type="ECO:0000313" key="13">
    <source>
        <dbReference type="Proteomes" id="UP000053274"/>
    </source>
</evidence>
<evidence type="ECO:0000256" key="2">
    <source>
        <dbReference type="ARBA" id="ARBA00005019"/>
    </source>
</evidence>
<dbReference type="AlphaFoldDB" id="A0A0R2PG58"/>
<proteinExistence type="inferred from homology"/>
<dbReference type="InterPro" id="IPR004821">
    <property type="entry name" value="Cyt_trans-like"/>
</dbReference>
<organism evidence="12 13">
    <name type="scientific">Actinobacteria bacterium BACL15 MAG-120619-bin91</name>
    <dbReference type="NCBI Taxonomy" id="1655562"/>
    <lineage>
        <taxon>Bacteria</taxon>
        <taxon>Bacillati</taxon>
        <taxon>Actinomycetota</taxon>
        <taxon>Actinomycetes</taxon>
        <taxon>Actinomycetes incertae sedis</taxon>
        <taxon>ac1 cluster</taxon>
    </lineage>
</organism>
<dbReference type="SUPFAM" id="SSF52374">
    <property type="entry name" value="Nucleotidylyl transferase"/>
    <property type="match status" value="1"/>
</dbReference>
<feature type="domain" description="Cytidyltransferase-like" evidence="11">
    <location>
        <begin position="6"/>
        <end position="168"/>
    </location>
</feature>
<dbReference type="InterPro" id="IPR005248">
    <property type="entry name" value="NadD/NMNAT"/>
</dbReference>
<dbReference type="NCBIfam" id="TIGR00125">
    <property type="entry name" value="cyt_tran_rel"/>
    <property type="match status" value="1"/>
</dbReference>
<dbReference type="GO" id="GO:0004515">
    <property type="term" value="F:nicotinate-nucleotide adenylyltransferase activity"/>
    <property type="evidence" value="ECO:0007669"/>
    <property type="project" value="UniProtKB-UniRule"/>
</dbReference>
<protein>
    <recommendedName>
        <fullName evidence="10">Probable nicotinate-nucleotide adenylyltransferase</fullName>
        <ecNumber evidence="10">2.7.7.18</ecNumber>
    </recommendedName>
    <alternativeName>
        <fullName evidence="10">Deamido-NAD(+) diphosphorylase</fullName>
    </alternativeName>
    <alternativeName>
        <fullName evidence="10">Deamido-NAD(+) pyrophosphorylase</fullName>
    </alternativeName>
    <alternativeName>
        <fullName evidence="10">Nicotinate mononucleotide adenylyltransferase</fullName>
        <shortName evidence="10">NaMN adenylyltransferase</shortName>
    </alternativeName>
</protein>
<keyword evidence="3 10" id="KW-0662">Pyridine nucleotide biosynthesis</keyword>
<comment type="caution">
    <text evidence="12">The sequence shown here is derived from an EMBL/GenBank/DDBJ whole genome shotgun (WGS) entry which is preliminary data.</text>
</comment>
<dbReference type="GO" id="GO:0005524">
    <property type="term" value="F:ATP binding"/>
    <property type="evidence" value="ECO:0007669"/>
    <property type="project" value="UniProtKB-KW"/>
</dbReference>
<comment type="catalytic activity">
    <reaction evidence="9 10">
        <text>nicotinate beta-D-ribonucleotide + ATP + H(+) = deamido-NAD(+) + diphosphate</text>
        <dbReference type="Rhea" id="RHEA:22860"/>
        <dbReference type="ChEBI" id="CHEBI:15378"/>
        <dbReference type="ChEBI" id="CHEBI:30616"/>
        <dbReference type="ChEBI" id="CHEBI:33019"/>
        <dbReference type="ChEBI" id="CHEBI:57502"/>
        <dbReference type="ChEBI" id="CHEBI:58437"/>
        <dbReference type="EC" id="2.7.7.18"/>
    </reaction>
</comment>
<accession>A0A0R2PG58</accession>
<evidence type="ECO:0000256" key="4">
    <source>
        <dbReference type="ARBA" id="ARBA00022679"/>
    </source>
</evidence>
<dbReference type="PANTHER" id="PTHR39321">
    <property type="entry name" value="NICOTINATE-NUCLEOTIDE ADENYLYLTRANSFERASE-RELATED"/>
    <property type="match status" value="1"/>
</dbReference>
<evidence type="ECO:0000256" key="5">
    <source>
        <dbReference type="ARBA" id="ARBA00022695"/>
    </source>
</evidence>